<evidence type="ECO:0008006" key="5">
    <source>
        <dbReference type="Google" id="ProtNLM"/>
    </source>
</evidence>
<dbReference type="AlphaFoldDB" id="A0A0A2MCG8"/>
<reference evidence="3 4" key="1">
    <citation type="submission" date="2013-09" db="EMBL/GenBank/DDBJ databases">
        <authorList>
            <person name="Zeng Z."/>
            <person name="Chen C."/>
        </authorList>
    </citation>
    <scope>NUCLEOTIDE SEQUENCE [LARGE SCALE GENOMIC DNA]</scope>
    <source>
        <strain evidence="3 4">GH29-5</strain>
    </source>
</reference>
<dbReference type="eggNOG" id="ENOG50310ZW">
    <property type="taxonomic scope" value="Bacteria"/>
</dbReference>
<keyword evidence="2" id="KW-0732">Signal</keyword>
<evidence type="ECO:0000256" key="1">
    <source>
        <dbReference type="SAM" id="Phobius"/>
    </source>
</evidence>
<protein>
    <recommendedName>
        <fullName evidence="5">Signal peptidase</fullName>
    </recommendedName>
</protein>
<feature type="signal peptide" evidence="2">
    <location>
        <begin position="1"/>
        <end position="23"/>
    </location>
</feature>
<sequence length="71" mass="7615">MKSAPYKKILFAAVLLNSVMVFAQTEEPPTPPPPTPPPGLPVDAGVLLLLVGAIGLGFYYFRNMNTKKASK</sequence>
<evidence type="ECO:0000256" key="2">
    <source>
        <dbReference type="SAM" id="SignalP"/>
    </source>
</evidence>
<evidence type="ECO:0000313" key="3">
    <source>
        <dbReference type="EMBL" id="KGO90372.1"/>
    </source>
</evidence>
<keyword evidence="1" id="KW-0472">Membrane</keyword>
<dbReference type="Proteomes" id="UP000030121">
    <property type="component" value="Unassembled WGS sequence"/>
</dbReference>
<feature type="chain" id="PRO_5001991211" description="Signal peptidase" evidence="2">
    <location>
        <begin position="24"/>
        <end position="71"/>
    </location>
</feature>
<keyword evidence="4" id="KW-1185">Reference proteome</keyword>
<keyword evidence="1" id="KW-0812">Transmembrane</keyword>
<comment type="caution">
    <text evidence="3">The sequence shown here is derived from an EMBL/GenBank/DDBJ whole genome shotgun (WGS) entry which is preliminary data.</text>
</comment>
<keyword evidence="1" id="KW-1133">Transmembrane helix</keyword>
<dbReference type="EMBL" id="JRLW01000002">
    <property type="protein sequence ID" value="KGO90372.1"/>
    <property type="molecule type" value="Genomic_DNA"/>
</dbReference>
<accession>A0A0A2MCG8</accession>
<organism evidence="3 4">
    <name type="scientific">Flavobacterium suncheonense GH29-5 = DSM 17707</name>
    <dbReference type="NCBI Taxonomy" id="1121899"/>
    <lineage>
        <taxon>Bacteria</taxon>
        <taxon>Pseudomonadati</taxon>
        <taxon>Bacteroidota</taxon>
        <taxon>Flavobacteriia</taxon>
        <taxon>Flavobacteriales</taxon>
        <taxon>Flavobacteriaceae</taxon>
        <taxon>Flavobacterium</taxon>
    </lineage>
</organism>
<evidence type="ECO:0000313" key="4">
    <source>
        <dbReference type="Proteomes" id="UP000030121"/>
    </source>
</evidence>
<feature type="transmembrane region" description="Helical" evidence="1">
    <location>
        <begin position="39"/>
        <end position="61"/>
    </location>
</feature>
<gene>
    <name evidence="3" type="ORF">Q764_02135</name>
</gene>
<name>A0A0A2MCG8_9FLAO</name>
<proteinExistence type="predicted"/>